<dbReference type="AlphaFoldDB" id="A0A0K2V9Z6"/>
<feature type="non-terminal residue" evidence="1">
    <location>
        <position position="1"/>
    </location>
</feature>
<organism evidence="1">
    <name type="scientific">Lepeophtheirus salmonis</name>
    <name type="common">Salmon louse</name>
    <name type="synonym">Caligus salmonis</name>
    <dbReference type="NCBI Taxonomy" id="72036"/>
    <lineage>
        <taxon>Eukaryota</taxon>
        <taxon>Metazoa</taxon>
        <taxon>Ecdysozoa</taxon>
        <taxon>Arthropoda</taxon>
        <taxon>Crustacea</taxon>
        <taxon>Multicrustacea</taxon>
        <taxon>Hexanauplia</taxon>
        <taxon>Copepoda</taxon>
        <taxon>Siphonostomatoida</taxon>
        <taxon>Caligidae</taxon>
        <taxon>Lepeophtheirus</taxon>
    </lineage>
</organism>
<accession>A0A0K2V9Z6</accession>
<dbReference type="EMBL" id="HACA01029948">
    <property type="protein sequence ID" value="CDW47309.1"/>
    <property type="molecule type" value="Transcribed_RNA"/>
</dbReference>
<evidence type="ECO:0000313" key="1">
    <source>
        <dbReference type="EMBL" id="CDW47309.1"/>
    </source>
</evidence>
<name>A0A0K2V9Z6_LEPSM</name>
<proteinExistence type="predicted"/>
<protein>
    <submittedName>
        <fullName evidence="1">Uncharacterized protein</fullName>
    </submittedName>
</protein>
<sequence>AFHLIPYLIRVKSVLFVLYCTTKPEENFFFFNYLHKFEF</sequence>
<reference evidence="1" key="1">
    <citation type="submission" date="2014-05" db="EMBL/GenBank/DDBJ databases">
        <authorList>
            <person name="Chronopoulou M."/>
        </authorList>
    </citation>
    <scope>NUCLEOTIDE SEQUENCE</scope>
    <source>
        <tissue evidence="1">Whole organism</tissue>
    </source>
</reference>